<evidence type="ECO:0000256" key="6">
    <source>
        <dbReference type="ARBA" id="ARBA00022989"/>
    </source>
</evidence>
<dbReference type="InterPro" id="IPR032675">
    <property type="entry name" value="LRR_dom_sf"/>
</dbReference>
<dbReference type="Gene3D" id="3.80.10.10">
    <property type="entry name" value="Ribonuclease Inhibitor"/>
    <property type="match status" value="1"/>
</dbReference>
<comment type="caution">
    <text evidence="10">The sequence shown here is derived from an EMBL/GenBank/DDBJ whole genome shotgun (WGS) entry which is preliminary data.</text>
</comment>
<evidence type="ECO:0000256" key="5">
    <source>
        <dbReference type="ARBA" id="ARBA00022737"/>
    </source>
</evidence>
<keyword evidence="5" id="KW-0677">Repeat</keyword>
<dbReference type="STRING" id="888268.A0A1E5VAW2"/>
<keyword evidence="11" id="KW-1185">Reference proteome</keyword>
<dbReference type="SUPFAM" id="SSF52058">
    <property type="entry name" value="L domain-like"/>
    <property type="match status" value="1"/>
</dbReference>
<feature type="domain" description="Leucine-rich repeat-containing N-terminal plant-type" evidence="9">
    <location>
        <begin position="1"/>
        <end position="35"/>
    </location>
</feature>
<dbReference type="InterPro" id="IPR001611">
    <property type="entry name" value="Leu-rich_rpt"/>
</dbReference>
<sequence>LLAFKQGITDDPAGLLDSWNKGEKDCCTWRGVRCSNQTGHVLAIQLRNNPRANDLDLDGGGTALTGQISPSLLSLHYLERLDLSMNNISGPTGRMPDSLGLLKNLRYLNLSGMPFFGTVPPHLGNLSKLHYLDRCV</sequence>
<dbReference type="EMBL" id="LWDX02046227">
    <property type="protein sequence ID" value="OEL22154.1"/>
    <property type="molecule type" value="Genomic_DNA"/>
</dbReference>
<organism evidence="10 11">
    <name type="scientific">Dichanthelium oligosanthes</name>
    <dbReference type="NCBI Taxonomy" id="888268"/>
    <lineage>
        <taxon>Eukaryota</taxon>
        <taxon>Viridiplantae</taxon>
        <taxon>Streptophyta</taxon>
        <taxon>Embryophyta</taxon>
        <taxon>Tracheophyta</taxon>
        <taxon>Spermatophyta</taxon>
        <taxon>Magnoliopsida</taxon>
        <taxon>Liliopsida</taxon>
        <taxon>Poales</taxon>
        <taxon>Poaceae</taxon>
        <taxon>PACMAD clade</taxon>
        <taxon>Panicoideae</taxon>
        <taxon>Panicodae</taxon>
        <taxon>Paniceae</taxon>
        <taxon>Dichantheliinae</taxon>
        <taxon>Dichanthelium</taxon>
    </lineage>
</organism>
<accession>A0A1E5VAW2</accession>
<feature type="non-terminal residue" evidence="10">
    <location>
        <position position="1"/>
    </location>
</feature>
<gene>
    <name evidence="10" type="ORF">BAE44_0016827</name>
</gene>
<evidence type="ECO:0000313" key="10">
    <source>
        <dbReference type="EMBL" id="OEL22154.1"/>
    </source>
</evidence>
<keyword evidence="4" id="KW-0732">Signal</keyword>
<proteinExistence type="predicted"/>
<name>A0A1E5VAW2_9POAL</name>
<keyword evidence="7" id="KW-0472">Membrane</keyword>
<keyword evidence="2" id="KW-0433">Leucine-rich repeat</keyword>
<evidence type="ECO:0000259" key="9">
    <source>
        <dbReference type="Pfam" id="PF08263"/>
    </source>
</evidence>
<dbReference type="OrthoDB" id="695689at2759"/>
<keyword evidence="6" id="KW-1133">Transmembrane helix</keyword>
<evidence type="ECO:0000256" key="3">
    <source>
        <dbReference type="ARBA" id="ARBA00022692"/>
    </source>
</evidence>
<dbReference type="Pfam" id="PF00560">
    <property type="entry name" value="LRR_1"/>
    <property type="match status" value="2"/>
</dbReference>
<dbReference type="InterPro" id="IPR046956">
    <property type="entry name" value="RLP23-like"/>
</dbReference>
<dbReference type="InterPro" id="IPR013210">
    <property type="entry name" value="LRR_N_plant-typ"/>
</dbReference>
<evidence type="ECO:0000256" key="8">
    <source>
        <dbReference type="ARBA" id="ARBA00023180"/>
    </source>
</evidence>
<evidence type="ECO:0000313" key="11">
    <source>
        <dbReference type="Proteomes" id="UP000095767"/>
    </source>
</evidence>
<dbReference type="Pfam" id="PF08263">
    <property type="entry name" value="LRRNT_2"/>
    <property type="match status" value="1"/>
</dbReference>
<evidence type="ECO:0000256" key="7">
    <source>
        <dbReference type="ARBA" id="ARBA00023136"/>
    </source>
</evidence>
<dbReference type="Proteomes" id="UP000095767">
    <property type="component" value="Unassembled WGS sequence"/>
</dbReference>
<protein>
    <recommendedName>
        <fullName evidence="9">Leucine-rich repeat-containing N-terminal plant-type domain-containing protein</fullName>
    </recommendedName>
</protein>
<evidence type="ECO:0000256" key="1">
    <source>
        <dbReference type="ARBA" id="ARBA00004479"/>
    </source>
</evidence>
<comment type="subcellular location">
    <subcellularLocation>
        <location evidence="1">Membrane</location>
        <topology evidence="1">Single-pass type I membrane protein</topology>
    </subcellularLocation>
</comment>
<dbReference type="PANTHER" id="PTHR48063:SF90">
    <property type="entry name" value="OS11G0565920 PROTEIN"/>
    <property type="match status" value="1"/>
</dbReference>
<dbReference type="GO" id="GO:0016020">
    <property type="term" value="C:membrane"/>
    <property type="evidence" value="ECO:0007669"/>
    <property type="project" value="UniProtKB-SubCell"/>
</dbReference>
<keyword evidence="8" id="KW-0325">Glycoprotein</keyword>
<keyword evidence="3" id="KW-0812">Transmembrane</keyword>
<dbReference type="PANTHER" id="PTHR48063">
    <property type="entry name" value="LRR RECEPTOR-LIKE KINASE"/>
    <property type="match status" value="1"/>
</dbReference>
<dbReference type="AlphaFoldDB" id="A0A1E5VAW2"/>
<reference evidence="10 11" key="1">
    <citation type="submission" date="2016-09" db="EMBL/GenBank/DDBJ databases">
        <title>The draft genome of Dichanthelium oligosanthes: A C3 panicoid grass species.</title>
        <authorList>
            <person name="Studer A.J."/>
            <person name="Schnable J.C."/>
            <person name="Brutnell T.P."/>
        </authorList>
    </citation>
    <scope>NUCLEOTIDE SEQUENCE [LARGE SCALE GENOMIC DNA]</scope>
    <source>
        <strain evidence="11">cv. Kellogg 1175</strain>
        <tissue evidence="10">Leaf</tissue>
    </source>
</reference>
<evidence type="ECO:0000256" key="2">
    <source>
        <dbReference type="ARBA" id="ARBA00022614"/>
    </source>
</evidence>
<evidence type="ECO:0000256" key="4">
    <source>
        <dbReference type="ARBA" id="ARBA00022729"/>
    </source>
</evidence>